<dbReference type="InterPro" id="IPR019301">
    <property type="entry name" value="Flagellar_prot_FlgJ_N"/>
</dbReference>
<dbReference type="EMBL" id="JACHFR010000001">
    <property type="protein sequence ID" value="MBB5218232.1"/>
    <property type="molecule type" value="Genomic_DNA"/>
</dbReference>
<protein>
    <submittedName>
        <fullName evidence="3">Flagellar biosynthesis protein FlgJ</fullName>
    </submittedName>
    <submittedName>
        <fullName evidence="2">Flagellar protein FlgJ</fullName>
    </submittedName>
</protein>
<keyword evidence="2" id="KW-0969">Cilium</keyword>
<dbReference type="Proteomes" id="UP000593591">
    <property type="component" value="Chromosome"/>
</dbReference>
<evidence type="ECO:0000259" key="1">
    <source>
        <dbReference type="Pfam" id="PF10135"/>
    </source>
</evidence>
<reference evidence="3 5" key="1">
    <citation type="submission" date="2018-08" db="EMBL/GenBank/DDBJ databases">
        <title>The first complete genome of Treponema rectale (CHPAT), a commensal spirochete of the bovine rectum.</title>
        <authorList>
            <person name="Staton G.J."/>
            <person name="Clegg S.R."/>
            <person name="Carter S.D."/>
            <person name="Radford A.D."/>
            <person name="Darby A."/>
            <person name="Hall N."/>
            <person name="Birtles R.J."/>
            <person name="Evans N.J."/>
        </authorList>
    </citation>
    <scope>NUCLEOTIDE SEQUENCE [LARGE SCALE GENOMIC DNA]</scope>
    <source>
        <strain evidence="3 5">CHPA</strain>
    </source>
</reference>
<sequence length="183" mass="20049">MAVSGIGGTGITGTLSDGSYMVNSARDNLKHDEFKRLVEDARKNLDAPKTSVGGVSSSQIARNHRLNGDYTQGFYGTFTSEKDRTASPRGFAANSASSSGKKIVIDRTSDLYAQSMEMENYMVKMMLSSMRNTIQHTSLSGDGNDYARNMYEDMMYDNLAESLTKNSGFGIADQIYIELSGQR</sequence>
<dbReference type="AlphaFoldDB" id="A0A840SFL4"/>
<gene>
    <name evidence="3" type="ORF">DYE49_06190</name>
    <name evidence="2" type="ORF">HNP77_000576</name>
</gene>
<reference evidence="2 4" key="2">
    <citation type="submission" date="2020-08" db="EMBL/GenBank/DDBJ databases">
        <title>Genomic Encyclopedia of Type Strains, Phase IV (KMG-IV): sequencing the most valuable type-strain genomes for metagenomic binning, comparative biology and taxonomic classification.</title>
        <authorList>
            <person name="Goeker M."/>
        </authorList>
    </citation>
    <scope>NUCLEOTIDE SEQUENCE [LARGE SCALE GENOMIC DNA]</scope>
    <source>
        <strain evidence="2 4">DSM 103679</strain>
    </source>
</reference>
<evidence type="ECO:0000313" key="5">
    <source>
        <dbReference type="Proteomes" id="UP000593591"/>
    </source>
</evidence>
<dbReference type="Proteomes" id="UP000578697">
    <property type="component" value="Unassembled WGS sequence"/>
</dbReference>
<evidence type="ECO:0000313" key="4">
    <source>
        <dbReference type="Proteomes" id="UP000578697"/>
    </source>
</evidence>
<dbReference type="EMBL" id="CP031517">
    <property type="protein sequence ID" value="QOS40065.1"/>
    <property type="molecule type" value="Genomic_DNA"/>
</dbReference>
<name>A0A840SFL4_9SPIR</name>
<proteinExistence type="predicted"/>
<keyword evidence="2" id="KW-0966">Cell projection</keyword>
<organism evidence="2 4">
    <name type="scientific">Treponema rectale</name>
    <dbReference type="NCBI Taxonomy" id="744512"/>
    <lineage>
        <taxon>Bacteria</taxon>
        <taxon>Pseudomonadati</taxon>
        <taxon>Spirochaetota</taxon>
        <taxon>Spirochaetia</taxon>
        <taxon>Spirochaetales</taxon>
        <taxon>Treponemataceae</taxon>
        <taxon>Treponema</taxon>
    </lineage>
</organism>
<keyword evidence="2" id="KW-0282">Flagellum</keyword>
<dbReference type="RefSeq" id="WP_184651656.1">
    <property type="nucleotide sequence ID" value="NZ_JACHFR010000001.1"/>
</dbReference>
<evidence type="ECO:0000313" key="2">
    <source>
        <dbReference type="EMBL" id="MBB5218232.1"/>
    </source>
</evidence>
<dbReference type="Pfam" id="PF10135">
    <property type="entry name" value="Rod-binding"/>
    <property type="match status" value="1"/>
</dbReference>
<feature type="domain" description="Flagellar protein FlgJ N-terminal" evidence="1">
    <location>
        <begin position="129"/>
        <end position="176"/>
    </location>
</feature>
<accession>A0A840SFL4</accession>
<evidence type="ECO:0000313" key="3">
    <source>
        <dbReference type="EMBL" id="QOS40065.1"/>
    </source>
</evidence>
<keyword evidence="4" id="KW-1185">Reference proteome</keyword>
<dbReference type="KEGG" id="trc:DYE49_06190"/>